<dbReference type="GO" id="GO:0005230">
    <property type="term" value="F:extracellular ligand-gated monoatomic ion channel activity"/>
    <property type="evidence" value="ECO:0007669"/>
    <property type="project" value="InterPro"/>
</dbReference>
<keyword evidence="2 5" id="KW-0812">Transmembrane</keyword>
<dbReference type="InterPro" id="IPR036734">
    <property type="entry name" value="Neur_chan_lig-bd_sf"/>
</dbReference>
<dbReference type="PANTHER" id="PTHR18945">
    <property type="entry name" value="NEUROTRANSMITTER GATED ION CHANNEL"/>
    <property type="match status" value="1"/>
</dbReference>
<feature type="transmembrane region" description="Helical" evidence="5">
    <location>
        <begin position="227"/>
        <end position="251"/>
    </location>
</feature>
<dbReference type="SUPFAM" id="SSF90112">
    <property type="entry name" value="Neurotransmitter-gated ion-channel transmembrane pore"/>
    <property type="match status" value="1"/>
</dbReference>
<dbReference type="AlphaFoldDB" id="A0AAN8KAU7"/>
<feature type="transmembrane region" description="Helical" evidence="5">
    <location>
        <begin position="289"/>
        <end position="309"/>
    </location>
</feature>
<evidence type="ECO:0000256" key="6">
    <source>
        <dbReference type="SAM" id="SignalP"/>
    </source>
</evidence>
<dbReference type="Gene3D" id="1.20.58.390">
    <property type="entry name" value="Neurotransmitter-gated ion-channel transmembrane domain"/>
    <property type="match status" value="1"/>
</dbReference>
<name>A0AAN8KAU7_PATCE</name>
<accession>A0AAN8KAU7</accession>
<keyword evidence="9" id="KW-1185">Reference proteome</keyword>
<reference evidence="8 9" key="1">
    <citation type="submission" date="2024-01" db="EMBL/GenBank/DDBJ databases">
        <title>The genome of the rayed Mediterranean limpet Patella caerulea (Linnaeus, 1758).</title>
        <authorList>
            <person name="Anh-Thu Weber A."/>
            <person name="Halstead-Nussloch G."/>
        </authorList>
    </citation>
    <scope>NUCLEOTIDE SEQUENCE [LARGE SCALE GENOMIC DNA]</scope>
    <source>
        <strain evidence="8">AATW-2023a</strain>
        <tissue evidence="8">Whole specimen</tissue>
    </source>
</reference>
<evidence type="ECO:0000256" key="1">
    <source>
        <dbReference type="ARBA" id="ARBA00004141"/>
    </source>
</evidence>
<dbReference type="Pfam" id="PF02931">
    <property type="entry name" value="Neur_chan_LBD"/>
    <property type="match status" value="1"/>
</dbReference>
<dbReference type="GO" id="GO:0004888">
    <property type="term" value="F:transmembrane signaling receptor activity"/>
    <property type="evidence" value="ECO:0007669"/>
    <property type="project" value="InterPro"/>
</dbReference>
<keyword evidence="4 5" id="KW-0472">Membrane</keyword>
<evidence type="ECO:0000256" key="5">
    <source>
        <dbReference type="SAM" id="Phobius"/>
    </source>
</evidence>
<dbReference type="GO" id="GO:0016020">
    <property type="term" value="C:membrane"/>
    <property type="evidence" value="ECO:0007669"/>
    <property type="project" value="UniProtKB-SubCell"/>
</dbReference>
<evidence type="ECO:0000256" key="3">
    <source>
        <dbReference type="ARBA" id="ARBA00022989"/>
    </source>
</evidence>
<dbReference type="EMBL" id="JAZGQO010000002">
    <property type="protein sequence ID" value="KAK6189930.1"/>
    <property type="molecule type" value="Genomic_DNA"/>
</dbReference>
<sequence length="412" mass="47861">MVKTCLKRFFFVFSLFGIAESQALYEDTRRLYEDLFSNHSSAIRPIVIQSDRLDLNVTVELNDVFLDGVALNLRLKLTIDWVDETLRWLIGEYASIDTVYPKSSDLWIPSFVVPDSLDKEGFICHESMMRLQNTGKVDFICHGNTRVKCKTNFVQYPLDQHVCEVVMLLKNFRSSEVQFVESKLVEESMHGDTRNWQSTGQVGVGIRQFSWSSVSALVMTLRLNRDFVYVVVYALAPVILLSLLNLMTFWIPDKSVKVYYSVTQLLIMVITVAPESTHHPRTSNCAYNLYVSLLLFLNIVVVNVTVTLWRQEHKAERGENSDDENEDKRDSIYDFRNPQNYAFTEKKSIDVPKGCFPWCSSKKVEDFHEAQKRKEEERIKQSRNRDYKLFIIFAVLWSFITCLFLVKLLGIV</sequence>
<feature type="transmembrane region" description="Helical" evidence="5">
    <location>
        <begin position="389"/>
        <end position="411"/>
    </location>
</feature>
<evidence type="ECO:0000256" key="2">
    <source>
        <dbReference type="ARBA" id="ARBA00022692"/>
    </source>
</evidence>
<dbReference type="InterPro" id="IPR006202">
    <property type="entry name" value="Neur_chan_lig-bd"/>
</dbReference>
<keyword evidence="6" id="KW-0732">Signal</keyword>
<organism evidence="8 9">
    <name type="scientific">Patella caerulea</name>
    <name type="common">Rayed Mediterranean limpet</name>
    <dbReference type="NCBI Taxonomy" id="87958"/>
    <lineage>
        <taxon>Eukaryota</taxon>
        <taxon>Metazoa</taxon>
        <taxon>Spiralia</taxon>
        <taxon>Lophotrochozoa</taxon>
        <taxon>Mollusca</taxon>
        <taxon>Gastropoda</taxon>
        <taxon>Patellogastropoda</taxon>
        <taxon>Patelloidea</taxon>
        <taxon>Patellidae</taxon>
        <taxon>Patella</taxon>
    </lineage>
</organism>
<proteinExistence type="predicted"/>
<dbReference type="InterPro" id="IPR006201">
    <property type="entry name" value="Neur_channel"/>
</dbReference>
<evidence type="ECO:0000313" key="8">
    <source>
        <dbReference type="EMBL" id="KAK6189930.1"/>
    </source>
</evidence>
<gene>
    <name evidence="8" type="ORF">SNE40_001893</name>
</gene>
<evidence type="ECO:0000259" key="7">
    <source>
        <dbReference type="Pfam" id="PF02931"/>
    </source>
</evidence>
<keyword evidence="3 5" id="KW-1133">Transmembrane helix</keyword>
<comment type="caution">
    <text evidence="8">The sequence shown here is derived from an EMBL/GenBank/DDBJ whole genome shotgun (WGS) entry which is preliminary data.</text>
</comment>
<feature type="chain" id="PRO_5042917773" description="Neurotransmitter-gated ion-channel ligand-binding domain-containing protein" evidence="6">
    <location>
        <begin position="22"/>
        <end position="412"/>
    </location>
</feature>
<dbReference type="Gene3D" id="2.70.170.10">
    <property type="entry name" value="Neurotransmitter-gated ion-channel ligand-binding domain"/>
    <property type="match status" value="1"/>
</dbReference>
<dbReference type="InterPro" id="IPR038050">
    <property type="entry name" value="Neuro_actylchol_rec"/>
</dbReference>
<dbReference type="SUPFAM" id="SSF63712">
    <property type="entry name" value="Nicotinic receptor ligand binding domain-like"/>
    <property type="match status" value="1"/>
</dbReference>
<comment type="subcellular location">
    <subcellularLocation>
        <location evidence="1">Membrane</location>
        <topology evidence="1">Multi-pass membrane protein</topology>
    </subcellularLocation>
</comment>
<feature type="signal peptide" evidence="6">
    <location>
        <begin position="1"/>
        <end position="21"/>
    </location>
</feature>
<evidence type="ECO:0000313" key="9">
    <source>
        <dbReference type="Proteomes" id="UP001347796"/>
    </source>
</evidence>
<evidence type="ECO:0000256" key="4">
    <source>
        <dbReference type="ARBA" id="ARBA00023136"/>
    </source>
</evidence>
<dbReference type="InterPro" id="IPR036719">
    <property type="entry name" value="Neuro-gated_channel_TM_sf"/>
</dbReference>
<protein>
    <recommendedName>
        <fullName evidence="7">Neurotransmitter-gated ion-channel ligand-binding domain-containing protein</fullName>
    </recommendedName>
</protein>
<feature type="domain" description="Neurotransmitter-gated ion-channel ligand-binding" evidence="7">
    <location>
        <begin position="29"/>
        <end position="183"/>
    </location>
</feature>
<dbReference type="Proteomes" id="UP001347796">
    <property type="component" value="Unassembled WGS sequence"/>
</dbReference>